<dbReference type="PANTHER" id="PTHR34473">
    <property type="entry name" value="UPF0699 TRANSMEMBRANE PROTEIN YDBS"/>
    <property type="match status" value="1"/>
</dbReference>
<keyword evidence="4" id="KW-1185">Reference proteome</keyword>
<evidence type="ECO:0000313" key="3">
    <source>
        <dbReference type="EMBL" id="NMH98975.1"/>
    </source>
</evidence>
<feature type="transmembrane region" description="Helical" evidence="1">
    <location>
        <begin position="58"/>
        <end position="77"/>
    </location>
</feature>
<name>A0ABX1SBN2_9PSEU</name>
<proteinExistence type="predicted"/>
<accession>A0ABX1SBN2</accession>
<dbReference type="InterPro" id="IPR005182">
    <property type="entry name" value="YdbS-like_PH"/>
</dbReference>
<feature type="domain" description="YdbS-like PH" evidence="2">
    <location>
        <begin position="82"/>
        <end position="160"/>
    </location>
</feature>
<dbReference type="EMBL" id="JAAXLA010000029">
    <property type="protein sequence ID" value="NMH98975.1"/>
    <property type="molecule type" value="Genomic_DNA"/>
</dbReference>
<keyword evidence="1" id="KW-0812">Transmembrane</keyword>
<comment type="caution">
    <text evidence="3">The sequence shown here is derived from an EMBL/GenBank/DDBJ whole genome shotgun (WGS) entry which is preliminary data.</text>
</comment>
<reference evidence="3 4" key="1">
    <citation type="submission" date="2020-04" db="EMBL/GenBank/DDBJ databases">
        <authorList>
            <person name="Klaysubun C."/>
            <person name="Duangmal K."/>
            <person name="Lipun K."/>
        </authorList>
    </citation>
    <scope>NUCLEOTIDE SEQUENCE [LARGE SCALE GENOMIC DNA]</scope>
    <source>
        <strain evidence="3 4">K10HN5</strain>
    </source>
</reference>
<dbReference type="Pfam" id="PF03703">
    <property type="entry name" value="bPH_2"/>
    <property type="match status" value="1"/>
</dbReference>
<gene>
    <name evidence="3" type="ORF">HF526_16905</name>
</gene>
<keyword evidence="1" id="KW-1133">Transmembrane helix</keyword>
<sequence>MGTGGTSTPAPEWTVRLRPPRNALDARAVGWWRAHCLLSAGLPGLAVAALGLAAVQPWLLVPAAVVAVLGGAATVLLPPRWYRRHRWEITDTAVYSRSGYLRQEWRVAPMSRIQTIDTTRGPLQNAFGLATLVVTTASAKGAVTVVGLDQQVAADLAEQLTLNTAHIPGDAT</sequence>
<evidence type="ECO:0000256" key="1">
    <source>
        <dbReference type="SAM" id="Phobius"/>
    </source>
</evidence>
<evidence type="ECO:0000313" key="4">
    <source>
        <dbReference type="Proteomes" id="UP000820669"/>
    </source>
</evidence>
<dbReference type="Proteomes" id="UP000820669">
    <property type="component" value="Unassembled WGS sequence"/>
</dbReference>
<feature type="transmembrane region" description="Helical" evidence="1">
    <location>
        <begin position="31"/>
        <end position="52"/>
    </location>
</feature>
<dbReference type="PANTHER" id="PTHR34473:SF3">
    <property type="entry name" value="TRANSMEMBRANE PROTEIN-RELATED"/>
    <property type="match status" value="1"/>
</dbReference>
<keyword evidence="1" id="KW-0472">Membrane</keyword>
<organism evidence="3 4">
    <name type="scientific">Pseudonocardia acidicola</name>
    <dbReference type="NCBI Taxonomy" id="2724939"/>
    <lineage>
        <taxon>Bacteria</taxon>
        <taxon>Bacillati</taxon>
        <taxon>Actinomycetota</taxon>
        <taxon>Actinomycetes</taxon>
        <taxon>Pseudonocardiales</taxon>
        <taxon>Pseudonocardiaceae</taxon>
        <taxon>Pseudonocardia</taxon>
    </lineage>
</organism>
<evidence type="ECO:0000259" key="2">
    <source>
        <dbReference type="Pfam" id="PF03703"/>
    </source>
</evidence>
<protein>
    <submittedName>
        <fullName evidence="3">PH domain-containing protein</fullName>
    </submittedName>
</protein>